<accession>A0A1L3GQK8</accession>
<dbReference type="KEGG" id="pef:A7E78_08820"/>
<evidence type="ECO:0008006" key="3">
    <source>
        <dbReference type="Google" id="ProtNLM"/>
    </source>
</evidence>
<dbReference type="AlphaFoldDB" id="A0A1L3GQK8"/>
<dbReference type="EMBL" id="CP015519">
    <property type="protein sequence ID" value="APG27928.1"/>
    <property type="molecule type" value="Genomic_DNA"/>
</dbReference>
<organism evidence="1 2">
    <name type="scientific">Syntrophotalea acetylenivorans</name>
    <dbReference type="NCBI Taxonomy" id="1842532"/>
    <lineage>
        <taxon>Bacteria</taxon>
        <taxon>Pseudomonadati</taxon>
        <taxon>Thermodesulfobacteriota</taxon>
        <taxon>Desulfuromonadia</taxon>
        <taxon>Desulfuromonadales</taxon>
        <taxon>Syntrophotaleaceae</taxon>
        <taxon>Syntrophotalea</taxon>
    </lineage>
</organism>
<sequence>MTALLYNVARFVTWPEGSFADQDAPLVIALQGDGPLQQAIASLSGKQIEGRTIMIQRLASNQLPDRHQPCHILYIPQSPSQTLTNTMEAVAGQPILTVSDMQDFSRKGGILHLEGAQNVSFSLNLDSAQKAGLVLSSKLFRLANLVIKDGQEREGP</sequence>
<proteinExistence type="predicted"/>
<dbReference type="Proteomes" id="UP000182517">
    <property type="component" value="Chromosome"/>
</dbReference>
<protein>
    <recommendedName>
        <fullName evidence="3">DUF4154 domain-containing protein</fullName>
    </recommendedName>
</protein>
<dbReference type="OrthoDB" id="9803365at2"/>
<dbReference type="RefSeq" id="WP_072283891.1">
    <property type="nucleotide sequence ID" value="NZ_CP015519.1"/>
</dbReference>
<keyword evidence="2" id="KW-1185">Reference proteome</keyword>
<dbReference type="InterPro" id="IPR025293">
    <property type="entry name" value="YfiR/HmsC-like"/>
</dbReference>
<name>A0A1L3GQK8_9BACT</name>
<dbReference type="Pfam" id="PF13689">
    <property type="entry name" value="DUF4154"/>
    <property type="match status" value="1"/>
</dbReference>
<evidence type="ECO:0000313" key="2">
    <source>
        <dbReference type="Proteomes" id="UP000182517"/>
    </source>
</evidence>
<gene>
    <name evidence="1" type="ORF">A7E78_08820</name>
</gene>
<dbReference type="STRING" id="1842532.A7E78_08820"/>
<reference evidence="1 2" key="1">
    <citation type="journal article" date="2017" name="Genome Announc.">
        <title>Complete Genome Sequences of Two Acetylene-Fermenting Pelobacter acetylenicus Strains.</title>
        <authorList>
            <person name="Sutton J.M."/>
            <person name="Baesman S.M."/>
            <person name="Fierst J.L."/>
            <person name="Poret-Peterson A.T."/>
            <person name="Oremland R.S."/>
            <person name="Dunlap D.S."/>
            <person name="Akob D.M."/>
        </authorList>
    </citation>
    <scope>NUCLEOTIDE SEQUENCE [LARGE SCALE GENOMIC DNA]</scope>
    <source>
        <strain evidence="1 2">SFB93</strain>
    </source>
</reference>
<evidence type="ECO:0000313" key="1">
    <source>
        <dbReference type="EMBL" id="APG27928.1"/>
    </source>
</evidence>